<feature type="signal peptide" evidence="1">
    <location>
        <begin position="1"/>
        <end position="21"/>
    </location>
</feature>
<sequence>MNLVAVRKLLSWCCFALLWSACNKSTTIGSELQPQNLGVIFTDTVSIETSTILLDSIATTNREIILAGEYTDPVLGQIKAASFFNVQPFNKTFSFGANPQFISAVFSLPINFVYGDSSQVQTLSVHRLTEKINPNRVYYNYDMLNYEPTPVGSYTFSGTQTSAFGKIEIPLSDSFRDEIVNLVNLNANDELTQAELDAFVKGFALVSQGGNAIWGFRVTDQIPAAIEIKFIGDNGSEQIYRIVVRNATSAEDVSNERYNSQRFNHVSANRTSTPLQTLTNAYQTLPSSVTNQQTFIQESLGIRTKVIFPYLKELVKDKTIAINKADLVVYPVENSHNQFYKLPRRLDMLRLDENGKLVKYFLRFAETRLGQGVIIQDTLDARIQAEGNNPFGFDKPFAATFNSISNSYNMEITTYLQYVLNGLNPRYKGVNKFPNSGFILSSDLANTAIYRMIVSSPKRATRKMQLRIFYTIVK</sequence>
<keyword evidence="3" id="KW-1185">Reference proteome</keyword>
<dbReference type="Pfam" id="PF14092">
    <property type="entry name" value="DUF4270"/>
    <property type="match status" value="1"/>
</dbReference>
<dbReference type="InterPro" id="IPR025366">
    <property type="entry name" value="DUF4270"/>
</dbReference>
<gene>
    <name evidence="2" type="ORF">Rain11_1838</name>
</gene>
<protein>
    <recommendedName>
        <fullName evidence="4">DUF4270 domain-containing protein</fullName>
    </recommendedName>
</protein>
<feature type="chain" id="PRO_5014833422" description="DUF4270 domain-containing protein" evidence="1">
    <location>
        <begin position="22"/>
        <end position="474"/>
    </location>
</feature>
<proteinExistence type="predicted"/>
<reference evidence="2 3" key="1">
    <citation type="submission" date="2017-06" db="EMBL/GenBank/DDBJ databases">
        <title>Raineya orbicola gen. nov., sp. nov. a slightly thermophilic bacterium of the phylum Bacteroidetes and the description of Raineyaceae fam. nov.</title>
        <authorList>
            <person name="Albuquerque L."/>
            <person name="Polonia A.R.M."/>
            <person name="Barroso C."/>
            <person name="Froufe H.J.C."/>
            <person name="Lage O."/>
            <person name="Lobo-Da-Cunha A."/>
            <person name="Egas C."/>
            <person name="Da Costa M.S."/>
        </authorList>
    </citation>
    <scope>NUCLEOTIDE SEQUENCE [LARGE SCALE GENOMIC DNA]</scope>
    <source>
        <strain evidence="2 3">SPSPC-11</strain>
    </source>
</reference>
<comment type="caution">
    <text evidence="2">The sequence shown here is derived from an EMBL/GenBank/DDBJ whole genome shotgun (WGS) entry which is preliminary data.</text>
</comment>
<evidence type="ECO:0000313" key="3">
    <source>
        <dbReference type="Proteomes" id="UP000233387"/>
    </source>
</evidence>
<name>A0A2N3ICJ7_9BACT</name>
<keyword evidence="1" id="KW-0732">Signal</keyword>
<dbReference type="PROSITE" id="PS51257">
    <property type="entry name" value="PROKAR_LIPOPROTEIN"/>
    <property type="match status" value="1"/>
</dbReference>
<dbReference type="Proteomes" id="UP000233387">
    <property type="component" value="Unassembled WGS sequence"/>
</dbReference>
<dbReference type="EMBL" id="NKXO01000028">
    <property type="protein sequence ID" value="PKQ68027.1"/>
    <property type="molecule type" value="Genomic_DNA"/>
</dbReference>
<dbReference type="AlphaFoldDB" id="A0A2N3ICJ7"/>
<evidence type="ECO:0000256" key="1">
    <source>
        <dbReference type="SAM" id="SignalP"/>
    </source>
</evidence>
<evidence type="ECO:0008006" key="4">
    <source>
        <dbReference type="Google" id="ProtNLM"/>
    </source>
</evidence>
<accession>A0A2N3ICJ7</accession>
<evidence type="ECO:0000313" key="2">
    <source>
        <dbReference type="EMBL" id="PKQ68027.1"/>
    </source>
</evidence>
<organism evidence="2 3">
    <name type="scientific">Raineya orbicola</name>
    <dbReference type="NCBI Taxonomy" id="2016530"/>
    <lineage>
        <taxon>Bacteria</taxon>
        <taxon>Pseudomonadati</taxon>
        <taxon>Bacteroidota</taxon>
        <taxon>Cytophagia</taxon>
        <taxon>Cytophagales</taxon>
        <taxon>Raineyaceae</taxon>
        <taxon>Raineya</taxon>
    </lineage>
</organism>